<dbReference type="AlphaFoldDB" id="A0A3B0SZC6"/>
<dbReference type="GO" id="GO:0005737">
    <property type="term" value="C:cytoplasm"/>
    <property type="evidence" value="ECO:0007669"/>
    <property type="project" value="TreeGrafter"/>
</dbReference>
<dbReference type="SUPFAM" id="SSF48452">
    <property type="entry name" value="TPR-like"/>
    <property type="match status" value="1"/>
</dbReference>
<dbReference type="PANTHER" id="PTHR16305">
    <property type="entry name" value="TESTICULAR SOLUBLE ADENYLYL CYCLASE"/>
    <property type="match status" value="1"/>
</dbReference>
<evidence type="ECO:0000313" key="3">
    <source>
        <dbReference type="EMBL" id="VAW07572.1"/>
    </source>
</evidence>
<dbReference type="GO" id="GO:0004016">
    <property type="term" value="F:adenylate cyclase activity"/>
    <property type="evidence" value="ECO:0007669"/>
    <property type="project" value="TreeGrafter"/>
</dbReference>
<sequence length="841" mass="91163">RSPAYGDGVTFWALGEMVRHRAGISEGEDPMKSRMKLRTVVAEFVPDEEDQTWIESRLAALIGIASMPAGDRSEMFSALRTFFQRIAQRGTVLMVFEDLHWADAGLLDFVDELVERTTQHPILVVTLARPDLLDRRPGWGSGRRQTLSIHLSRLDSGSMRALTAGLAPGLPETMVNRIADRAAGIPLHAVEFVRMLVNSGRLEADGDRFRFLGDDEDLTIPDSVSAIIGARLDRLDADELAVVQDAAVVGMSMTLASVSELQGKSPEVVEPLLRNLVRSEILEFDEDPRSPERGQFRFVQGLIREVAYARLSRSERVNRHLAIAQRLEADGDVEVAGIIAGHYANAAAAAPDNAEVVEHARRAVVAAAERAASLHSDVQAASLYEQAIEMMTDPAEVALLQLAAAESWEADGEVDKATDLARLALEFYRDAGDDDGIVSASARLSEVLSGNFEAEKAVAIILPVYEATPQRSDLAWARLAAETSRALMLADRAVEAIAVADVALPVLEELDLVAEVVHVLINKGTALGNAGRWLEGSALLRGAADIAGAHDLLPERARALNNLAIVVGPDDLRDPRILEEVIHISERLGSRSWILRSLFMGALQTVALGKLDAALQKLSLIDSLAANDFWAEQNTITRNATMMLRHGFDAELSRELFEVLEKYLDSTDPQLRGLMINFKANALICAGRAAEVAKLIPDMDRITGSYPAGLETAMFAAGWTGDHDGIRTIGKRLDADYRRGRATRGLRRFVAAVDAAFSGDKESAVAAFRDGELLWEETGAPLNLAAMRAVFAKVIGLDNPVGHAAGTAARTFFEEHQVKLHLDLLADGLPQGGADEADLAV</sequence>
<proteinExistence type="predicted"/>
<organism evidence="3">
    <name type="scientific">hydrothermal vent metagenome</name>
    <dbReference type="NCBI Taxonomy" id="652676"/>
    <lineage>
        <taxon>unclassified sequences</taxon>
        <taxon>metagenomes</taxon>
        <taxon>ecological metagenomes</taxon>
    </lineage>
</organism>
<name>A0A3B0SZC6_9ZZZZ</name>
<gene>
    <name evidence="3" type="ORF">MNBD_ACTINO02-1217</name>
</gene>
<dbReference type="Gene3D" id="1.25.40.10">
    <property type="entry name" value="Tetratricopeptide repeat domain"/>
    <property type="match status" value="1"/>
</dbReference>
<dbReference type="EMBL" id="UOEK01000407">
    <property type="protein sequence ID" value="VAW07572.1"/>
    <property type="molecule type" value="Genomic_DNA"/>
</dbReference>
<feature type="non-terminal residue" evidence="3">
    <location>
        <position position="1"/>
    </location>
</feature>
<keyword evidence="2" id="KW-0067">ATP-binding</keyword>
<keyword evidence="1" id="KW-0547">Nucleotide-binding</keyword>
<accession>A0A3B0SZC6</accession>
<evidence type="ECO:0000256" key="1">
    <source>
        <dbReference type="ARBA" id="ARBA00022741"/>
    </source>
</evidence>
<dbReference type="InterPro" id="IPR011990">
    <property type="entry name" value="TPR-like_helical_dom_sf"/>
</dbReference>
<dbReference type="GO" id="GO:0005524">
    <property type="term" value="F:ATP binding"/>
    <property type="evidence" value="ECO:0007669"/>
    <property type="project" value="UniProtKB-KW"/>
</dbReference>
<protein>
    <recommendedName>
        <fullName evidence="4">Orc1-like AAA ATPase domain-containing protein</fullName>
    </recommendedName>
</protein>
<evidence type="ECO:0000256" key="2">
    <source>
        <dbReference type="ARBA" id="ARBA00022840"/>
    </source>
</evidence>
<reference evidence="3" key="1">
    <citation type="submission" date="2018-06" db="EMBL/GenBank/DDBJ databases">
        <authorList>
            <person name="Zhirakovskaya E."/>
        </authorList>
    </citation>
    <scope>NUCLEOTIDE SEQUENCE</scope>
</reference>
<dbReference type="PANTHER" id="PTHR16305:SF28">
    <property type="entry name" value="GUANYLATE CYCLASE DOMAIN-CONTAINING PROTEIN"/>
    <property type="match status" value="1"/>
</dbReference>
<evidence type="ECO:0008006" key="4">
    <source>
        <dbReference type="Google" id="ProtNLM"/>
    </source>
</evidence>